<sequence length="506" mass="57831">MPHRVLRSFRGITSDIFPGIFDWFFTEEEFTRWRKSRTTWSLHCIGGPGAGKTTLTSLVYRHLKQHPETQQCPIAAIYIDRDVPYYDNYFIEDFLEILYNQLAEPTALEEDHSIDAYKKYSETRYKLKNAPEGYRAVERLSTLREALCIRLEALRSARAFLLLDGIDICDQSLRLLLHEELAKLLEMGLSILITSRLAVFEQLLTRCDHPEDPEPKDVREPLSMYYTCRVCGKFLCITCKDSKRSCLNGHDNSYLYESYDHVNIQIVPIPELPMREFIAWNLEREHGNLGLGSSARKPPLSPLGKSLVSKTVQKHADEVCIDAVGHIGMAKARLDLIHTMDSLDGIESRRDQLPTNIVTMFDFGLKRIETQPAGQADIALKAIAAAATGVGGVEIPALREKLQRLCATEVRSGEEILEMTRGFLLFSTRETQSMRLAAFHQSFFYYIRERYNQAIHRASLQINPPRPLFPPQITGSPADITPNRLVRSITQPVNPFMLRKGTRIWE</sequence>
<keyword evidence="4" id="KW-1185">Reference proteome</keyword>
<dbReference type="EMBL" id="ML976004">
    <property type="protein sequence ID" value="KAF1946297.1"/>
    <property type="molecule type" value="Genomic_DNA"/>
</dbReference>
<protein>
    <recommendedName>
        <fullName evidence="2">Nephrocystin 3-like N-terminal domain-containing protein</fullName>
    </recommendedName>
</protein>
<dbReference type="InterPro" id="IPR027417">
    <property type="entry name" value="P-loop_NTPase"/>
</dbReference>
<accession>A0A6A5TBK3</accession>
<dbReference type="OrthoDB" id="3885310at2759"/>
<feature type="domain" description="Nephrocystin 3-like N-terminal" evidence="2">
    <location>
        <begin position="21"/>
        <end position="196"/>
    </location>
</feature>
<dbReference type="Pfam" id="PF24883">
    <property type="entry name" value="NPHP3_N"/>
    <property type="match status" value="1"/>
</dbReference>
<proteinExistence type="predicted"/>
<dbReference type="Gene3D" id="3.40.50.300">
    <property type="entry name" value="P-loop containing nucleotide triphosphate hydrolases"/>
    <property type="match status" value="1"/>
</dbReference>
<dbReference type="InterPro" id="IPR056884">
    <property type="entry name" value="NPHP3-like_N"/>
</dbReference>
<dbReference type="PANTHER" id="PTHR10039">
    <property type="entry name" value="AMELOGENIN"/>
    <property type="match status" value="1"/>
</dbReference>
<organism evidence="3 4">
    <name type="scientific">Clathrospora elynae</name>
    <dbReference type="NCBI Taxonomy" id="706981"/>
    <lineage>
        <taxon>Eukaryota</taxon>
        <taxon>Fungi</taxon>
        <taxon>Dikarya</taxon>
        <taxon>Ascomycota</taxon>
        <taxon>Pezizomycotina</taxon>
        <taxon>Dothideomycetes</taxon>
        <taxon>Pleosporomycetidae</taxon>
        <taxon>Pleosporales</taxon>
        <taxon>Diademaceae</taxon>
        <taxon>Clathrospora</taxon>
    </lineage>
</organism>
<dbReference type="AlphaFoldDB" id="A0A6A5TBK3"/>
<evidence type="ECO:0000256" key="1">
    <source>
        <dbReference type="ARBA" id="ARBA00022737"/>
    </source>
</evidence>
<evidence type="ECO:0000313" key="4">
    <source>
        <dbReference type="Proteomes" id="UP000800038"/>
    </source>
</evidence>
<keyword evidence="1" id="KW-0677">Repeat</keyword>
<evidence type="ECO:0000259" key="2">
    <source>
        <dbReference type="Pfam" id="PF24883"/>
    </source>
</evidence>
<dbReference type="Proteomes" id="UP000800038">
    <property type="component" value="Unassembled WGS sequence"/>
</dbReference>
<reference evidence="3" key="1">
    <citation type="journal article" date="2020" name="Stud. Mycol.">
        <title>101 Dothideomycetes genomes: a test case for predicting lifestyles and emergence of pathogens.</title>
        <authorList>
            <person name="Haridas S."/>
            <person name="Albert R."/>
            <person name="Binder M."/>
            <person name="Bloem J."/>
            <person name="Labutti K."/>
            <person name="Salamov A."/>
            <person name="Andreopoulos B."/>
            <person name="Baker S."/>
            <person name="Barry K."/>
            <person name="Bills G."/>
            <person name="Bluhm B."/>
            <person name="Cannon C."/>
            <person name="Castanera R."/>
            <person name="Culley D."/>
            <person name="Daum C."/>
            <person name="Ezra D."/>
            <person name="Gonzalez J."/>
            <person name="Henrissat B."/>
            <person name="Kuo A."/>
            <person name="Liang C."/>
            <person name="Lipzen A."/>
            <person name="Lutzoni F."/>
            <person name="Magnuson J."/>
            <person name="Mondo S."/>
            <person name="Nolan M."/>
            <person name="Ohm R."/>
            <person name="Pangilinan J."/>
            <person name="Park H.-J."/>
            <person name="Ramirez L."/>
            <person name="Alfaro M."/>
            <person name="Sun H."/>
            <person name="Tritt A."/>
            <person name="Yoshinaga Y."/>
            <person name="Zwiers L.-H."/>
            <person name="Turgeon B."/>
            <person name="Goodwin S."/>
            <person name="Spatafora J."/>
            <person name="Crous P."/>
            <person name="Grigoriev I."/>
        </authorList>
    </citation>
    <scope>NUCLEOTIDE SEQUENCE</scope>
    <source>
        <strain evidence="3">CBS 161.51</strain>
    </source>
</reference>
<dbReference type="PANTHER" id="PTHR10039:SF15">
    <property type="entry name" value="NACHT DOMAIN-CONTAINING PROTEIN"/>
    <property type="match status" value="1"/>
</dbReference>
<dbReference type="SUPFAM" id="SSF52540">
    <property type="entry name" value="P-loop containing nucleoside triphosphate hydrolases"/>
    <property type="match status" value="1"/>
</dbReference>
<evidence type="ECO:0000313" key="3">
    <source>
        <dbReference type="EMBL" id="KAF1946297.1"/>
    </source>
</evidence>
<name>A0A6A5TBK3_9PLEO</name>
<gene>
    <name evidence="3" type="ORF">EJ02DRAFT_249210</name>
</gene>